<evidence type="ECO:0000313" key="2">
    <source>
        <dbReference type="EMBL" id="QEC47998.1"/>
    </source>
</evidence>
<organism evidence="2 3">
    <name type="scientific">Baekduia soli</name>
    <dbReference type="NCBI Taxonomy" id="496014"/>
    <lineage>
        <taxon>Bacteria</taxon>
        <taxon>Bacillati</taxon>
        <taxon>Actinomycetota</taxon>
        <taxon>Thermoleophilia</taxon>
        <taxon>Solirubrobacterales</taxon>
        <taxon>Baekduiaceae</taxon>
        <taxon>Baekduia</taxon>
    </lineage>
</organism>
<proteinExistence type="predicted"/>
<feature type="region of interest" description="Disordered" evidence="1">
    <location>
        <begin position="1"/>
        <end position="36"/>
    </location>
</feature>
<dbReference type="RefSeq" id="WP_146919086.1">
    <property type="nucleotide sequence ID" value="NZ_CP042430.1"/>
</dbReference>
<dbReference type="OrthoDB" id="5244861at2"/>
<dbReference type="KEGG" id="bsol:FSW04_10740"/>
<accession>A0A5B8U578</accession>
<evidence type="ECO:0000313" key="3">
    <source>
        <dbReference type="Proteomes" id="UP000321805"/>
    </source>
</evidence>
<feature type="compositionally biased region" description="Basic and acidic residues" evidence="1">
    <location>
        <begin position="23"/>
        <end position="36"/>
    </location>
</feature>
<dbReference type="Proteomes" id="UP000321805">
    <property type="component" value="Chromosome"/>
</dbReference>
<dbReference type="AlphaFoldDB" id="A0A5B8U578"/>
<gene>
    <name evidence="2" type="ORF">FSW04_10740</name>
</gene>
<protein>
    <submittedName>
        <fullName evidence="2">Uncharacterized protein</fullName>
    </submittedName>
</protein>
<reference evidence="2 3" key="1">
    <citation type="journal article" date="2018" name="J. Microbiol.">
        <title>Baekduia soli gen. nov., sp. nov., a novel bacterium isolated from the soil of Baekdu Mountain and proposal of a novel family name, Baekduiaceae fam. nov.</title>
        <authorList>
            <person name="An D.S."/>
            <person name="Siddiqi M.Z."/>
            <person name="Kim K.H."/>
            <person name="Yu H.S."/>
            <person name="Im W.T."/>
        </authorList>
    </citation>
    <scope>NUCLEOTIDE SEQUENCE [LARGE SCALE GENOMIC DNA]</scope>
    <source>
        <strain evidence="2 3">BR7-21</strain>
    </source>
</reference>
<name>A0A5B8U578_9ACTN</name>
<sequence>MRVRPQRPTDRRSPIPRRPSAHGRVERAPDAPEAADPHLLAERRHRASVAPEDHALYACACGFQFQASVSTSVACPHCGSGQAW</sequence>
<keyword evidence="3" id="KW-1185">Reference proteome</keyword>
<dbReference type="EMBL" id="CP042430">
    <property type="protein sequence ID" value="QEC47998.1"/>
    <property type="molecule type" value="Genomic_DNA"/>
</dbReference>
<evidence type="ECO:0000256" key="1">
    <source>
        <dbReference type="SAM" id="MobiDB-lite"/>
    </source>
</evidence>